<dbReference type="EMBL" id="KL597447">
    <property type="protein sequence ID" value="KER18941.1"/>
    <property type="molecule type" value="Genomic_DNA"/>
</dbReference>
<dbReference type="CTD" id="20329903"/>
<evidence type="ECO:0000313" key="1">
    <source>
        <dbReference type="EMBL" id="KER18941.1"/>
    </source>
</evidence>
<dbReference type="KEGG" id="ovi:T265_15738"/>
<dbReference type="AlphaFoldDB" id="A0A074YVZ3"/>
<feature type="non-terminal residue" evidence="1">
    <location>
        <position position="40"/>
    </location>
</feature>
<dbReference type="Proteomes" id="UP000054324">
    <property type="component" value="Unassembled WGS sequence"/>
</dbReference>
<dbReference type="OrthoDB" id="6510177at2759"/>
<evidence type="ECO:0000313" key="2">
    <source>
        <dbReference type="Proteomes" id="UP000054324"/>
    </source>
</evidence>
<organism evidence="1 2">
    <name type="scientific">Opisthorchis viverrini</name>
    <name type="common">Southeast Asian liver fluke</name>
    <dbReference type="NCBI Taxonomy" id="6198"/>
    <lineage>
        <taxon>Eukaryota</taxon>
        <taxon>Metazoa</taxon>
        <taxon>Spiralia</taxon>
        <taxon>Lophotrochozoa</taxon>
        <taxon>Platyhelminthes</taxon>
        <taxon>Trematoda</taxon>
        <taxon>Digenea</taxon>
        <taxon>Opisthorchiida</taxon>
        <taxon>Opisthorchiata</taxon>
        <taxon>Opisthorchiidae</taxon>
        <taxon>Opisthorchis</taxon>
    </lineage>
</organism>
<proteinExistence type="predicted"/>
<accession>A0A074YVZ3</accession>
<name>A0A074YVZ3_OPIVI</name>
<protein>
    <submittedName>
        <fullName evidence="1">Uncharacterized protein</fullName>
    </submittedName>
</protein>
<dbReference type="RefSeq" id="XP_009177312.1">
    <property type="nucleotide sequence ID" value="XM_009179048.1"/>
</dbReference>
<dbReference type="GeneID" id="20329903"/>
<reference evidence="1 2" key="1">
    <citation type="submission" date="2013-11" db="EMBL/GenBank/DDBJ databases">
        <title>Opisthorchis viverrini - life in the bile duct.</title>
        <authorList>
            <person name="Young N.D."/>
            <person name="Nagarajan N."/>
            <person name="Lin S.J."/>
            <person name="Korhonen P.K."/>
            <person name="Jex A.R."/>
            <person name="Hall R.S."/>
            <person name="Safavi-Hemami H."/>
            <person name="Kaewkong W."/>
            <person name="Bertrand D."/>
            <person name="Gao S."/>
            <person name="Seet Q."/>
            <person name="Wongkham S."/>
            <person name="Teh B.T."/>
            <person name="Wongkham C."/>
            <person name="Intapan P.M."/>
            <person name="Maleewong W."/>
            <person name="Yang X."/>
            <person name="Hu M."/>
            <person name="Wang Z."/>
            <person name="Hofmann A."/>
            <person name="Sternberg P.W."/>
            <person name="Tan P."/>
            <person name="Wang J."/>
            <person name="Gasser R.B."/>
        </authorList>
    </citation>
    <scope>NUCLEOTIDE SEQUENCE [LARGE SCALE GENOMIC DNA]</scope>
</reference>
<keyword evidence="2" id="KW-1185">Reference proteome</keyword>
<dbReference type="STRING" id="6198.A0A074YVZ3"/>
<gene>
    <name evidence="1" type="ORF">T265_15738</name>
</gene>
<sequence length="40" mass="4504">MTCDPEQANFLNPTIVQDHVESIAFNLTKSVADQFFNSCK</sequence>